<dbReference type="Gene3D" id="1.20.120.1220">
    <property type="match status" value="1"/>
</dbReference>
<reference evidence="5" key="1">
    <citation type="submission" date="2021-04" db="EMBL/GenBank/DDBJ databases">
        <title>Microbacterium tenobrionis sp. nov. and Microbacterium allomyrinae sp. nov., isolated from larvae of Tenobrio molitor and Allomyrina dichotoma, respectively.</title>
        <authorList>
            <person name="Lee S.D."/>
        </authorList>
    </citation>
    <scope>NUCLEOTIDE SEQUENCE</scope>
    <source>
        <strain evidence="5">BWT-G7</strain>
    </source>
</reference>
<dbReference type="GO" id="GO:0005886">
    <property type="term" value="C:plasma membrane"/>
    <property type="evidence" value="ECO:0007669"/>
    <property type="project" value="TreeGrafter"/>
</dbReference>
<dbReference type="Pfam" id="PF01478">
    <property type="entry name" value="Peptidase_A24"/>
    <property type="match status" value="1"/>
</dbReference>
<organism evidence="5 6">
    <name type="scientific">Microbacterium allomyrinae</name>
    <dbReference type="NCBI Taxonomy" id="2830666"/>
    <lineage>
        <taxon>Bacteria</taxon>
        <taxon>Bacillati</taxon>
        <taxon>Actinomycetota</taxon>
        <taxon>Actinomycetes</taxon>
        <taxon>Micrococcales</taxon>
        <taxon>Microbacteriaceae</taxon>
        <taxon>Microbacterium</taxon>
    </lineage>
</organism>
<feature type="transmembrane region" description="Helical" evidence="3">
    <location>
        <begin position="213"/>
        <end position="232"/>
    </location>
</feature>
<keyword evidence="6" id="KW-1185">Reference proteome</keyword>
<dbReference type="GO" id="GO:0006465">
    <property type="term" value="P:signal peptide processing"/>
    <property type="evidence" value="ECO:0007669"/>
    <property type="project" value="TreeGrafter"/>
</dbReference>
<evidence type="ECO:0000259" key="4">
    <source>
        <dbReference type="Pfam" id="PF01478"/>
    </source>
</evidence>
<evidence type="ECO:0000256" key="3">
    <source>
        <dbReference type="SAM" id="Phobius"/>
    </source>
</evidence>
<dbReference type="EMBL" id="JAGTTN010000002">
    <property type="protein sequence ID" value="MCC2031867.1"/>
    <property type="molecule type" value="Genomic_DNA"/>
</dbReference>
<comment type="caution">
    <text evidence="5">The sequence shown here is derived from an EMBL/GenBank/DDBJ whole genome shotgun (WGS) entry which is preliminary data.</text>
</comment>
<dbReference type="PRINTS" id="PR00864">
    <property type="entry name" value="PREPILNPTASE"/>
</dbReference>
<accession>A0A9X1LTE3</accession>
<keyword evidence="3" id="KW-0812">Transmembrane</keyword>
<dbReference type="Proteomes" id="UP001139354">
    <property type="component" value="Unassembled WGS sequence"/>
</dbReference>
<feature type="transmembrane region" description="Helical" evidence="3">
    <location>
        <begin position="108"/>
        <end position="126"/>
    </location>
</feature>
<gene>
    <name evidence="5" type="ORF">KEC57_06675</name>
</gene>
<evidence type="ECO:0000313" key="5">
    <source>
        <dbReference type="EMBL" id="MCC2031867.1"/>
    </source>
</evidence>
<feature type="transmembrane region" description="Helical" evidence="3">
    <location>
        <begin position="74"/>
        <end position="96"/>
    </location>
</feature>
<dbReference type="InterPro" id="IPR050882">
    <property type="entry name" value="Prepilin_peptidase/N-MTase"/>
</dbReference>
<feature type="transmembrane region" description="Helical" evidence="3">
    <location>
        <begin position="171"/>
        <end position="201"/>
    </location>
</feature>
<keyword evidence="3" id="KW-0472">Membrane</keyword>
<feature type="domain" description="Prepilin type IV endopeptidase peptidase" evidence="4">
    <location>
        <begin position="86"/>
        <end position="197"/>
    </location>
</feature>
<dbReference type="PANTHER" id="PTHR30487">
    <property type="entry name" value="TYPE 4 PREPILIN-LIKE PROTEINS LEADER PEPTIDE-PROCESSING ENZYME"/>
    <property type="match status" value="1"/>
</dbReference>
<dbReference type="InterPro" id="IPR000045">
    <property type="entry name" value="Prepilin_IV_endopep_pep"/>
</dbReference>
<evidence type="ECO:0000256" key="2">
    <source>
        <dbReference type="RuleBase" id="RU003793"/>
    </source>
</evidence>
<keyword evidence="3" id="KW-1133">Transmembrane helix</keyword>
<feature type="transmembrane region" description="Helical" evidence="3">
    <location>
        <begin position="132"/>
        <end position="150"/>
    </location>
</feature>
<dbReference type="InterPro" id="IPR014032">
    <property type="entry name" value="Peptidase_A24A_bac"/>
</dbReference>
<dbReference type="AlphaFoldDB" id="A0A9X1LTE3"/>
<evidence type="ECO:0000313" key="6">
    <source>
        <dbReference type="Proteomes" id="UP001139354"/>
    </source>
</evidence>
<proteinExistence type="inferred from homology"/>
<comment type="similarity">
    <text evidence="1 2">Belongs to the peptidase A24 family.</text>
</comment>
<protein>
    <submittedName>
        <fullName evidence="5">Prepilin peptidase</fullName>
    </submittedName>
</protein>
<name>A0A9X1LTE3_9MICO</name>
<evidence type="ECO:0000256" key="1">
    <source>
        <dbReference type="ARBA" id="ARBA00005801"/>
    </source>
</evidence>
<dbReference type="GO" id="GO:0004190">
    <property type="term" value="F:aspartic-type endopeptidase activity"/>
    <property type="evidence" value="ECO:0007669"/>
    <property type="project" value="InterPro"/>
</dbReference>
<dbReference type="PANTHER" id="PTHR30487:SF0">
    <property type="entry name" value="PREPILIN LEADER PEPTIDASE_N-METHYLTRANSFERASE-RELATED"/>
    <property type="match status" value="1"/>
</dbReference>
<sequence>MGLIPRVPAVSVRAHPDSAFVRSWGVLPGLVTLFVGTTDPIAGAFLGAGPALWVVTSRPIDVIAVSTGATAAELGALAAVIVAFLYFAVISVVLTLIDIDTHRLPNRIVLPSYLVAGILFTIAALLGGDAAALLRAGIGMAVLYAFYFVLRLLRPGGMGGGDLKLAGVIGMYLGWIGWGALAVGAFAAFLLGGLFGITLMLVRRAERQTAIPFGPWMILGAWIGVFAGEAAAREYMSVFVGG</sequence>